<organism evidence="1 2">
    <name type="scientific">Nocardioides acrostichi</name>
    <dbReference type="NCBI Taxonomy" id="2784339"/>
    <lineage>
        <taxon>Bacteria</taxon>
        <taxon>Bacillati</taxon>
        <taxon>Actinomycetota</taxon>
        <taxon>Actinomycetes</taxon>
        <taxon>Propionibacteriales</taxon>
        <taxon>Nocardioidaceae</taxon>
        <taxon>Nocardioides</taxon>
    </lineage>
</organism>
<dbReference type="Pfam" id="PF12294">
    <property type="entry name" value="DUF3626"/>
    <property type="match status" value="2"/>
</dbReference>
<evidence type="ECO:0000313" key="1">
    <source>
        <dbReference type="EMBL" id="MBF4160150.1"/>
    </source>
</evidence>
<comment type="caution">
    <text evidence="1">The sequence shown here is derived from an EMBL/GenBank/DDBJ whole genome shotgun (WGS) entry which is preliminary data.</text>
</comment>
<gene>
    <name evidence="1" type="ORF">ISG29_00495</name>
</gene>
<accession>A0A930UW41</accession>
<dbReference type="EMBL" id="JADIVZ010000001">
    <property type="protein sequence ID" value="MBF4160150.1"/>
    <property type="molecule type" value="Genomic_DNA"/>
</dbReference>
<evidence type="ECO:0000313" key="2">
    <source>
        <dbReference type="Proteomes" id="UP000656804"/>
    </source>
</evidence>
<keyword evidence="2" id="KW-1185">Reference proteome</keyword>
<protein>
    <submittedName>
        <fullName evidence="1">DUF3626 domain-containing protein</fullName>
    </submittedName>
</protein>
<dbReference type="InterPro" id="IPR022074">
    <property type="entry name" value="DUF3626"/>
</dbReference>
<dbReference type="Proteomes" id="UP000656804">
    <property type="component" value="Unassembled WGS sequence"/>
</dbReference>
<sequence>MPPAPVPRVHVHFHPERRFGDTTVLGAIADRGRYVSQFVTGTSNGGLTAHPGGSRWRWESRLFEGRYDDGDALDRPVYGAWDRLGSPWGAAPRFGSAHFVIGPEVGRRSTFCFPDSYLEPTHVGGPALLPVLRSLADEAAVAPGAEPLDDYVEAHVHGGLAVPADVECVVLDPSFRGGEVEEAAGRLGCEVRWHPGFVVDVSTLDPSFRTPESVALAHEIADAHGRLTPALLGAAAPLHDPQVVKHVWHHLAAFGRG</sequence>
<dbReference type="AlphaFoldDB" id="A0A930UW41"/>
<dbReference type="RefSeq" id="WP_194501417.1">
    <property type="nucleotide sequence ID" value="NZ_JADIVZ010000001.1"/>
</dbReference>
<proteinExistence type="predicted"/>
<name>A0A930UW41_9ACTN</name>
<reference evidence="1" key="1">
    <citation type="submission" date="2020-11" db="EMBL/GenBank/DDBJ databases">
        <title>Nocardioides sp. CBS4Y-1, whole genome shotgun sequence.</title>
        <authorList>
            <person name="Tuo L."/>
        </authorList>
    </citation>
    <scope>NUCLEOTIDE SEQUENCE</scope>
    <source>
        <strain evidence="1">CBS4Y-1</strain>
    </source>
</reference>